<evidence type="ECO:0000256" key="4">
    <source>
        <dbReference type="ARBA" id="ARBA00023002"/>
    </source>
</evidence>
<dbReference type="InterPro" id="IPR017741">
    <property type="entry name" value="FAD-dependent_OxRdtase_HpnW"/>
</dbReference>
<dbReference type="Pfam" id="PF01266">
    <property type="entry name" value="DAO"/>
    <property type="match status" value="1"/>
</dbReference>
<dbReference type="InterPro" id="IPR006076">
    <property type="entry name" value="FAD-dep_OxRdtase"/>
</dbReference>
<organism evidence="7 8">
    <name type="scientific">Niabella ginsengisoli</name>
    <dbReference type="NCBI Taxonomy" id="522298"/>
    <lineage>
        <taxon>Bacteria</taxon>
        <taxon>Pseudomonadati</taxon>
        <taxon>Bacteroidota</taxon>
        <taxon>Chitinophagia</taxon>
        <taxon>Chitinophagales</taxon>
        <taxon>Chitinophagaceae</taxon>
        <taxon>Niabella</taxon>
    </lineage>
</organism>
<proteinExistence type="inferred from homology"/>
<comment type="similarity">
    <text evidence="2">Belongs to the DadA oxidoreductase family.</text>
</comment>
<dbReference type="PANTHER" id="PTHR13847">
    <property type="entry name" value="SARCOSINE DEHYDROGENASE-RELATED"/>
    <property type="match status" value="1"/>
</dbReference>
<name>A0ABS9SIY1_9BACT</name>
<comment type="cofactor">
    <cofactor evidence="1">
        <name>FAD</name>
        <dbReference type="ChEBI" id="CHEBI:57692"/>
    </cofactor>
</comment>
<keyword evidence="3" id="KW-0285">Flavoprotein</keyword>
<dbReference type="InterPro" id="IPR004843">
    <property type="entry name" value="Calcineurin-like_PHP"/>
</dbReference>
<dbReference type="Gene3D" id="3.30.9.10">
    <property type="entry name" value="D-Amino Acid Oxidase, subunit A, domain 2"/>
    <property type="match status" value="1"/>
</dbReference>
<dbReference type="PANTHER" id="PTHR13847:SF286">
    <property type="entry name" value="D-AMINO ACID DEHYDROGENASE"/>
    <property type="match status" value="1"/>
</dbReference>
<evidence type="ECO:0000256" key="3">
    <source>
        <dbReference type="ARBA" id="ARBA00022630"/>
    </source>
</evidence>
<sequence>MSKKKAIVIGAGIVGLATARALAVRDYQVEVIERTDRAVGASIRNFGMIWPIGQPDGELYERAQLSRSIWKEICDEANIWHEEAGSLHVAHNQMEWDVLQELAAAYKHRKYELLSTEQSLKHSEAIVSKNLKGSLLSHEEMIVEARSAIGAVTNWLNKKWGVTFNWGKVATSVQYPNVFVGNEVWSADEIYVCSGADFETLYPNLFAEAPFTKCKLQMLRMTTQPNNWRIGPSLCGGLSLIHYQAFNAAASLDRLREYYEANYSGYLKWGIHVMVSQNAQGELTIGDSHEYAMTHDPFDKHFINNMILDYLNTFAQFKNESIIQTWNGIYPKLTNGETEWIIEPESGVTVINGLGGAGMTLSFGLAEQLIQKKDRQNTLQFHYNLKDLNMQRRDILKSLALASGTLILNNKVLAESGERAAKKSITIAHITDVHIRQDLNAPERFKKSLSQIISKHKPDVFLNGGDSIYDASYDTVTRERAVQLWDIWDDCISMVKDRYEIYSCIGNHDPWWKAPSKEDPMYGIPYVVKRLKIPARYYHVQKDQWHFVILDGNNKGISIDEEQYLWLENLLANIPAKEHVLLMSHYPVFGATIQFEGGGHSDFKKLDSLFYKHRNKVKVFLSGHNHLLDKTLYNDITYCCNGAMSGFWWEPGNKESAGPSYFKQTAPGYAILKLYDDGSVENKYYAHGY</sequence>
<reference evidence="7 8" key="1">
    <citation type="submission" date="2022-02" db="EMBL/GenBank/DDBJ databases">
        <authorList>
            <person name="Min J."/>
        </authorList>
    </citation>
    <scope>NUCLEOTIDE SEQUENCE [LARGE SCALE GENOMIC DNA]</scope>
    <source>
        <strain evidence="7 8">GR10-1</strain>
    </source>
</reference>
<evidence type="ECO:0000313" key="7">
    <source>
        <dbReference type="EMBL" id="MCH5598266.1"/>
    </source>
</evidence>
<feature type="domain" description="Calcineurin-like phosphoesterase" evidence="5">
    <location>
        <begin position="426"/>
        <end position="626"/>
    </location>
</feature>
<dbReference type="Gene3D" id="3.50.50.60">
    <property type="entry name" value="FAD/NAD(P)-binding domain"/>
    <property type="match status" value="1"/>
</dbReference>
<gene>
    <name evidence="7" type="ORF">MKP09_10270</name>
</gene>
<dbReference type="Gene3D" id="3.60.21.10">
    <property type="match status" value="1"/>
</dbReference>
<evidence type="ECO:0000259" key="6">
    <source>
        <dbReference type="Pfam" id="PF01266"/>
    </source>
</evidence>
<comment type="caution">
    <text evidence="7">The sequence shown here is derived from an EMBL/GenBank/DDBJ whole genome shotgun (WGS) entry which is preliminary data.</text>
</comment>
<dbReference type="Pfam" id="PF00149">
    <property type="entry name" value="Metallophos"/>
    <property type="match status" value="1"/>
</dbReference>
<protein>
    <submittedName>
        <fullName evidence="7">TIGR03364 family FAD-dependent oxidoreductase</fullName>
    </submittedName>
</protein>
<keyword evidence="4" id="KW-0560">Oxidoreductase</keyword>
<evidence type="ECO:0000256" key="2">
    <source>
        <dbReference type="ARBA" id="ARBA00009410"/>
    </source>
</evidence>
<dbReference type="RefSeq" id="WP_240827950.1">
    <property type="nucleotide sequence ID" value="NZ_JAKWBL010000001.1"/>
</dbReference>
<feature type="domain" description="FAD dependent oxidoreductase" evidence="6">
    <location>
        <begin position="6"/>
        <end position="370"/>
    </location>
</feature>
<dbReference type="NCBIfam" id="TIGR03364">
    <property type="entry name" value="HpnW_proposed"/>
    <property type="match status" value="1"/>
</dbReference>
<dbReference type="Proteomes" id="UP001202248">
    <property type="component" value="Unassembled WGS sequence"/>
</dbReference>
<accession>A0ABS9SIY1</accession>
<dbReference type="SUPFAM" id="SSF56300">
    <property type="entry name" value="Metallo-dependent phosphatases"/>
    <property type="match status" value="1"/>
</dbReference>
<keyword evidence="8" id="KW-1185">Reference proteome</keyword>
<dbReference type="SUPFAM" id="SSF51905">
    <property type="entry name" value="FAD/NAD(P)-binding domain"/>
    <property type="match status" value="1"/>
</dbReference>
<dbReference type="InterPro" id="IPR036188">
    <property type="entry name" value="FAD/NAD-bd_sf"/>
</dbReference>
<evidence type="ECO:0000256" key="1">
    <source>
        <dbReference type="ARBA" id="ARBA00001974"/>
    </source>
</evidence>
<evidence type="ECO:0000313" key="8">
    <source>
        <dbReference type="Proteomes" id="UP001202248"/>
    </source>
</evidence>
<dbReference type="InterPro" id="IPR029052">
    <property type="entry name" value="Metallo-depent_PP-like"/>
</dbReference>
<evidence type="ECO:0000259" key="5">
    <source>
        <dbReference type="Pfam" id="PF00149"/>
    </source>
</evidence>
<dbReference type="EMBL" id="JAKWBL010000001">
    <property type="protein sequence ID" value="MCH5598266.1"/>
    <property type="molecule type" value="Genomic_DNA"/>
</dbReference>